<comment type="caution">
    <text evidence="1">The sequence shown here is derived from an EMBL/GenBank/DDBJ whole genome shotgun (WGS) entry which is preliminary data.</text>
</comment>
<protein>
    <submittedName>
        <fullName evidence="1">Uncharacterized protein</fullName>
    </submittedName>
</protein>
<gene>
    <name evidence="1" type="ORF">NM208_g14791</name>
</gene>
<reference evidence="1" key="1">
    <citation type="submission" date="2022-08" db="EMBL/GenBank/DDBJ databases">
        <title>Genome Sequence of Fusarium decemcellulare.</title>
        <authorList>
            <person name="Buettner E."/>
        </authorList>
    </citation>
    <scope>NUCLEOTIDE SEQUENCE</scope>
    <source>
        <strain evidence="1">Babe19</strain>
    </source>
</reference>
<sequence length="293" mass="31470">MVSEYVSARSFIGQVPLCFVAFIAVYFVLDLPPVSHDHWLNKLRQIDFLGAFTLVIAVVALLAGLDSGSNLGWSHIITIVSLSLTPATLSGFFSLCQMAILFFMPLFFQAVQGLSATQSGALLVPGMIFGVIASLFGGWVIKRTGKFYWVTVSTPGEVVGLIATSLGAGCGITTTLVGLLANAAVEDTAVVIACSYLFRSLGSSIGISTGSAVLQQVLRTQLAARLPSGDEAREIEENVRQSLDYIKELPPHLADQVRSSYQVATLGALAMILIYLVVSFLVSFWIKEKTLKR</sequence>
<evidence type="ECO:0000313" key="2">
    <source>
        <dbReference type="Proteomes" id="UP001148629"/>
    </source>
</evidence>
<keyword evidence="2" id="KW-1185">Reference proteome</keyword>
<dbReference type="Proteomes" id="UP001148629">
    <property type="component" value="Unassembled WGS sequence"/>
</dbReference>
<evidence type="ECO:0000313" key="1">
    <source>
        <dbReference type="EMBL" id="KAJ3516831.1"/>
    </source>
</evidence>
<organism evidence="1 2">
    <name type="scientific">Fusarium decemcellulare</name>
    <dbReference type="NCBI Taxonomy" id="57161"/>
    <lineage>
        <taxon>Eukaryota</taxon>
        <taxon>Fungi</taxon>
        <taxon>Dikarya</taxon>
        <taxon>Ascomycota</taxon>
        <taxon>Pezizomycotina</taxon>
        <taxon>Sordariomycetes</taxon>
        <taxon>Hypocreomycetidae</taxon>
        <taxon>Hypocreales</taxon>
        <taxon>Nectriaceae</taxon>
        <taxon>Fusarium</taxon>
        <taxon>Fusarium decemcellulare species complex</taxon>
    </lineage>
</organism>
<accession>A0ACC1RGR3</accession>
<name>A0ACC1RGR3_9HYPO</name>
<dbReference type="EMBL" id="JANRMS010003634">
    <property type="protein sequence ID" value="KAJ3516831.1"/>
    <property type="molecule type" value="Genomic_DNA"/>
</dbReference>
<proteinExistence type="predicted"/>